<feature type="compositionally biased region" description="Basic and acidic residues" evidence="1">
    <location>
        <begin position="504"/>
        <end position="542"/>
    </location>
</feature>
<feature type="compositionally biased region" description="Polar residues" evidence="1">
    <location>
        <begin position="255"/>
        <end position="268"/>
    </location>
</feature>
<feature type="region of interest" description="Disordered" evidence="1">
    <location>
        <begin position="1"/>
        <end position="63"/>
    </location>
</feature>
<feature type="compositionally biased region" description="Basic and acidic residues" evidence="1">
    <location>
        <begin position="627"/>
        <end position="637"/>
    </location>
</feature>
<dbReference type="PANTHER" id="PTHR38372:SF2">
    <property type="entry name" value="DENTIN SIALOPHOSPHOPROTEIN-LIKE PROTEIN"/>
    <property type="match status" value="1"/>
</dbReference>
<name>A0A1R3H7L5_9ROSI</name>
<feature type="compositionally biased region" description="Polar residues" evidence="1">
    <location>
        <begin position="770"/>
        <end position="787"/>
    </location>
</feature>
<feature type="region of interest" description="Disordered" evidence="1">
    <location>
        <begin position="177"/>
        <end position="316"/>
    </location>
</feature>
<feature type="region of interest" description="Disordered" evidence="1">
    <location>
        <begin position="930"/>
        <end position="962"/>
    </location>
</feature>
<dbReference type="AlphaFoldDB" id="A0A1R3H7L5"/>
<accession>A0A1R3H7L5</accession>
<feature type="compositionally biased region" description="Basic and acidic residues" evidence="1">
    <location>
        <begin position="947"/>
        <end position="959"/>
    </location>
</feature>
<feature type="compositionally biased region" description="Polar residues" evidence="1">
    <location>
        <begin position="846"/>
        <end position="863"/>
    </location>
</feature>
<keyword evidence="4" id="KW-1185">Reference proteome</keyword>
<dbReference type="Proteomes" id="UP000187203">
    <property type="component" value="Unassembled WGS sequence"/>
</dbReference>
<feature type="compositionally biased region" description="Basic and acidic residues" evidence="1">
    <location>
        <begin position="741"/>
        <end position="768"/>
    </location>
</feature>
<feature type="domain" description="OCEL" evidence="2">
    <location>
        <begin position="950"/>
        <end position="1058"/>
    </location>
</feature>
<feature type="compositionally biased region" description="Acidic residues" evidence="1">
    <location>
        <begin position="367"/>
        <end position="378"/>
    </location>
</feature>
<feature type="region of interest" description="Disordered" evidence="1">
    <location>
        <begin position="355"/>
        <end position="491"/>
    </location>
</feature>
<dbReference type="PANTHER" id="PTHR38372">
    <property type="entry name" value="DENTIN SIALOPHOSPHOPROTEIN-LIKE PROTEIN"/>
    <property type="match status" value="1"/>
</dbReference>
<organism evidence="3 4">
    <name type="scientific">Corchorus olitorius</name>
    <dbReference type="NCBI Taxonomy" id="93759"/>
    <lineage>
        <taxon>Eukaryota</taxon>
        <taxon>Viridiplantae</taxon>
        <taxon>Streptophyta</taxon>
        <taxon>Embryophyta</taxon>
        <taxon>Tracheophyta</taxon>
        <taxon>Spermatophyta</taxon>
        <taxon>Magnoliopsida</taxon>
        <taxon>eudicotyledons</taxon>
        <taxon>Gunneridae</taxon>
        <taxon>Pentapetalae</taxon>
        <taxon>rosids</taxon>
        <taxon>malvids</taxon>
        <taxon>Malvales</taxon>
        <taxon>Malvaceae</taxon>
        <taxon>Grewioideae</taxon>
        <taxon>Apeibeae</taxon>
        <taxon>Corchorus</taxon>
    </lineage>
</organism>
<dbReference type="OrthoDB" id="4869960at2759"/>
<feature type="region of interest" description="Disordered" evidence="1">
    <location>
        <begin position="504"/>
        <end position="904"/>
    </location>
</feature>
<dbReference type="EMBL" id="AWUE01020757">
    <property type="protein sequence ID" value="OMO66355.1"/>
    <property type="molecule type" value="Genomic_DNA"/>
</dbReference>
<dbReference type="SUPFAM" id="SSF144292">
    <property type="entry name" value="occludin/ELL-like"/>
    <property type="match status" value="1"/>
</dbReference>
<evidence type="ECO:0000313" key="3">
    <source>
        <dbReference type="EMBL" id="OMO66355.1"/>
    </source>
</evidence>
<evidence type="ECO:0000313" key="4">
    <source>
        <dbReference type="Proteomes" id="UP000187203"/>
    </source>
</evidence>
<dbReference type="InterPro" id="IPR010844">
    <property type="entry name" value="Occludin_ELL"/>
</dbReference>
<feature type="compositionally biased region" description="Basic and acidic residues" evidence="1">
    <location>
        <begin position="462"/>
        <end position="485"/>
    </location>
</feature>
<feature type="compositionally biased region" description="Basic and acidic residues" evidence="1">
    <location>
        <begin position="812"/>
        <end position="823"/>
    </location>
</feature>
<protein>
    <recommendedName>
        <fullName evidence="2">OCEL domain-containing protein</fullName>
    </recommendedName>
</protein>
<feature type="compositionally biased region" description="Basic and acidic residues" evidence="1">
    <location>
        <begin position="292"/>
        <end position="314"/>
    </location>
</feature>
<evidence type="ECO:0000259" key="2">
    <source>
        <dbReference type="PROSITE" id="PS51980"/>
    </source>
</evidence>
<feature type="compositionally biased region" description="Acidic residues" evidence="1">
    <location>
        <begin position="413"/>
        <end position="424"/>
    </location>
</feature>
<sequence length="1058" mass="117328">MYGGSSKLGRGGGGGGRGGGGPRNRSSFPPPPPHRPSSATQTGRLSLGSAPRNRPGIGGGLGPAPAVEESFSLVSGNNPLAFGMIIRLAPDLVEEIRRLEAQGGTAKIKFDSIPTNPGGNVIDVGGKEFRFTWSREVSDHDIYEERQSGGDGNGLLVESGCAWRKLNVQRVLDESTTNHVKMRSEEAERKHKSRKAIVLDHGNPSMKNQIKQLAAAEASPWKSHFKKKEPPPRKQTSQAVVGGPPKSGYKPGLISATNVKGRPSTSPLRSPPERSGPAASPAGIGNITKSHTSIEDAMHPSVKSKESGSEKEIPTRVTTAVREMAGHRGNLGDKPMDLQSLLITLLKENPKGMSLKARARTDKEGSDVDVDIMTSDDDKETKQDMHTSEPGLVSSPIQWQTEHGRALQNGMDENQDGDGSDAVDIEGNGSDAVDIEGHGSDAIDIEKDLLEDEQEVGTSFNSRKDGEKPEEGTKPYSSDHDEIQERQNFIGNLFDDTENIIKDSVGHEQYDTSERLSKAKSKRGTDLKHFDERSERTKRLKSDSLSQPPSSGSRDPSFSGSIRNFSPSRPIDDPYQSSSGQMMSKGDREEHSDFGSQKGHNHVFPRKSTSDFHQSGRRTSDQGARAKVTDTSERPMKNTESSGYGRKFSEKNVHDSYLIQKDNPSRNAQNEDGLMKDKKLLRNPKEGAGGKNAVPSDFQHRKHGETVGKFKDAGQISPKDNNRITGDRYPVNGKSNVLQRELSHLELGEIREPTVEETPTKKQFERKNSFKQSGTRPSISENLNPDQSRGKPVGKTNWDSGKPSPNQSGLKRSPEHYVEDFTRPHHRVVQSQQQHLSRVDRPEVGSQLNKLADTSSKTRQNETAGKLEVGLEGYGESHKKAPASAPQQQESRRGSVSQSIKESKILTSNKTADVTDVRKDTVLSVGNVNGQKKRASSSDDDFFPYSKYEKDEPENKGPIKDSSQYEEYMNEFREKYESYNDLDKTLQTYRTDFEKMGKELEYLKERDRERYFKTMDQMLESYRQCGMRHKRLKKIFVVLHFELKNLKQRLLEYARSVG</sequence>
<feature type="compositionally biased region" description="Low complexity" evidence="1">
    <location>
        <begin position="543"/>
        <end position="561"/>
    </location>
</feature>
<feature type="compositionally biased region" description="Gly residues" evidence="1">
    <location>
        <begin position="9"/>
        <end position="22"/>
    </location>
</feature>
<dbReference type="Pfam" id="PF07303">
    <property type="entry name" value="Occludin_ELL"/>
    <property type="match status" value="1"/>
</dbReference>
<dbReference type="STRING" id="93759.A0A1R3H7L5"/>
<feature type="compositionally biased region" description="Polar residues" evidence="1">
    <location>
        <begin position="885"/>
        <end position="904"/>
    </location>
</feature>
<reference evidence="4" key="1">
    <citation type="submission" date="2013-09" db="EMBL/GenBank/DDBJ databases">
        <title>Corchorus olitorius genome sequencing.</title>
        <authorList>
            <person name="Alam M."/>
            <person name="Haque M.S."/>
            <person name="Islam M.S."/>
            <person name="Emdad E.M."/>
            <person name="Islam M.M."/>
            <person name="Ahmed B."/>
            <person name="Halim A."/>
            <person name="Hossen Q.M.M."/>
            <person name="Hossain M.Z."/>
            <person name="Ahmed R."/>
            <person name="Khan M.M."/>
            <person name="Islam R."/>
            <person name="Rashid M.M."/>
            <person name="Khan S.A."/>
            <person name="Rahman M.S."/>
            <person name="Alam M."/>
            <person name="Yahiya A.S."/>
            <person name="Khan M.S."/>
            <person name="Azam M.S."/>
            <person name="Haque T."/>
            <person name="Lashkar M.Z.H."/>
            <person name="Akhand A.I."/>
            <person name="Morshed G."/>
            <person name="Roy S."/>
            <person name="Uddin K.S."/>
            <person name="Rabeya T."/>
            <person name="Hossain A.S."/>
            <person name="Chowdhury A."/>
            <person name="Snigdha A.R."/>
            <person name="Mortoza M.S."/>
            <person name="Matin S.A."/>
            <person name="Hoque S.M.E."/>
            <person name="Islam M.K."/>
            <person name="Roy D.K."/>
            <person name="Haider R."/>
            <person name="Moosa M.M."/>
            <person name="Elias S.M."/>
            <person name="Hasan A.M."/>
            <person name="Jahan S."/>
            <person name="Shafiuddin M."/>
            <person name="Mahmood N."/>
            <person name="Shommy N.S."/>
        </authorList>
    </citation>
    <scope>NUCLEOTIDE SEQUENCE [LARGE SCALE GENOMIC DNA]</scope>
    <source>
        <strain evidence="4">cv. O-4</strain>
    </source>
</reference>
<dbReference type="Gene3D" id="6.10.140.340">
    <property type="match status" value="1"/>
</dbReference>
<feature type="compositionally biased region" description="Basic and acidic residues" evidence="1">
    <location>
        <begin position="673"/>
        <end position="685"/>
    </location>
</feature>
<comment type="caution">
    <text evidence="3">The sequence shown here is derived from an EMBL/GenBank/DDBJ whole genome shotgun (WGS) entry which is preliminary data.</text>
</comment>
<proteinExistence type="predicted"/>
<dbReference type="PROSITE" id="PS51980">
    <property type="entry name" value="OCEL"/>
    <property type="match status" value="1"/>
</dbReference>
<gene>
    <name evidence="3" type="ORF">COLO4_30609</name>
</gene>
<feature type="compositionally biased region" description="Basic and acidic residues" evidence="1">
    <location>
        <begin position="435"/>
        <end position="448"/>
    </location>
</feature>
<evidence type="ECO:0000256" key="1">
    <source>
        <dbReference type="SAM" id="MobiDB-lite"/>
    </source>
</evidence>
<feature type="compositionally biased region" description="Polar residues" evidence="1">
    <location>
        <begin position="797"/>
        <end position="810"/>
    </location>
</feature>